<dbReference type="RefSeq" id="WP_237443842.1">
    <property type="nucleotide sequence ID" value="NZ_CAKLPX010000001.1"/>
</dbReference>
<evidence type="ECO:0000256" key="6">
    <source>
        <dbReference type="ARBA" id="ARBA00022839"/>
    </source>
</evidence>
<keyword evidence="5 7" id="KW-0378">Hydrolase</keyword>
<evidence type="ECO:0000256" key="1">
    <source>
        <dbReference type="ARBA" id="ARBA00010555"/>
    </source>
</evidence>
<dbReference type="SUPFAM" id="SSF56300">
    <property type="entry name" value="Metallo-dependent phosphatases"/>
    <property type="match status" value="1"/>
</dbReference>
<name>A0ABN8EFJ0_9GAMM</name>
<evidence type="ECO:0000256" key="4">
    <source>
        <dbReference type="ARBA" id="ARBA00022722"/>
    </source>
</evidence>
<dbReference type="Pfam" id="PF12320">
    <property type="entry name" value="SbcD_C"/>
    <property type="match status" value="1"/>
</dbReference>
<sequence>MPKNTALNSSFKLIHTSDWHLGQHFMGKSRRAEHQQFLAWLIDTAVAQQIDAIIVAGDIFDTGSPPSYARELYNQFVVDLQRTGVHLIILGGNHDSVATLGESQALLACLNTHVIPGACDDRAQQVITLCDGDKLPQAIICAIPFLRPRDITLSQSGLSGSQKQQGLQQAIAEHYHSIYQLAEAQQQQIEQQYGVRLPIIGTGHLTTVGAKSSESVRDIYIGTLEAFPASAFPPLNYIALGHIHRPQKVAGSDHIRYCGSPIPLSFDELSNDKIVLIAEFEGGQFSRVSPCQIPRFQPMHLIKGDLKTIEAEIATLATQYDASLPAWLDIEVSTQDYLNDLQQRIELMIDGLPLEVLLLRRERKLRLQSLATEAKVTLQELTPAQVFDKRLELEDWQGEPQQQKRQRLAVLFDQVVASLNEDANEEAGQ</sequence>
<proteinExistence type="inferred from homology"/>
<protein>
    <recommendedName>
        <fullName evidence="3 7">Nuclease SbcCD subunit D</fullName>
    </recommendedName>
</protein>
<evidence type="ECO:0000259" key="8">
    <source>
        <dbReference type="Pfam" id="PF00149"/>
    </source>
</evidence>
<evidence type="ECO:0000259" key="9">
    <source>
        <dbReference type="Pfam" id="PF12320"/>
    </source>
</evidence>
<comment type="similarity">
    <text evidence="1 7">Belongs to the SbcD family.</text>
</comment>
<dbReference type="InterPro" id="IPR026843">
    <property type="entry name" value="SbcD_C"/>
</dbReference>
<dbReference type="EMBL" id="CAKLPX010000001">
    <property type="protein sequence ID" value="CAH0991184.1"/>
    <property type="molecule type" value="Genomic_DNA"/>
</dbReference>
<dbReference type="PANTHER" id="PTHR30337:SF0">
    <property type="entry name" value="NUCLEASE SBCCD SUBUNIT D"/>
    <property type="match status" value="1"/>
</dbReference>
<dbReference type="Proteomes" id="UP000838100">
    <property type="component" value="Unassembled WGS sequence"/>
</dbReference>
<comment type="caution">
    <text evidence="10">The sequence shown here is derived from an EMBL/GenBank/DDBJ whole genome shotgun (WGS) entry which is preliminary data.</text>
</comment>
<dbReference type="Pfam" id="PF00149">
    <property type="entry name" value="Metallophos"/>
    <property type="match status" value="1"/>
</dbReference>
<feature type="domain" description="Nuclease SbcCD subunit D C-terminal" evidence="9">
    <location>
        <begin position="295"/>
        <end position="394"/>
    </location>
</feature>
<comment type="subunit">
    <text evidence="2 7">Heterodimer of SbcC and SbcD.</text>
</comment>
<dbReference type="InterPro" id="IPR029052">
    <property type="entry name" value="Metallo-depent_PP-like"/>
</dbReference>
<evidence type="ECO:0000256" key="2">
    <source>
        <dbReference type="ARBA" id="ARBA00011322"/>
    </source>
</evidence>
<keyword evidence="7" id="KW-0233">DNA recombination</keyword>
<keyword evidence="7" id="KW-0235">DNA replication</keyword>
<dbReference type="CDD" id="cd00840">
    <property type="entry name" value="MPP_Mre11_N"/>
    <property type="match status" value="1"/>
</dbReference>
<keyword evidence="6 7" id="KW-0269">Exonuclease</keyword>
<keyword evidence="11" id="KW-1185">Reference proteome</keyword>
<comment type="function">
    <text evidence="7">SbcCD cleaves DNA hairpin structures. These structures can inhibit DNA replication and are intermediates in certain DNA recombination reactions. The complex acts as a 3'-&gt;5' double strand exonuclease that can open hairpins. It also has a 5' single-strand endonuclease activity.</text>
</comment>
<reference evidence="10" key="1">
    <citation type="submission" date="2021-12" db="EMBL/GenBank/DDBJ databases">
        <authorList>
            <person name="Rodrigo-Torres L."/>
            <person name="Arahal R. D."/>
            <person name="Lucena T."/>
        </authorList>
    </citation>
    <scope>NUCLEOTIDE SEQUENCE</scope>
    <source>
        <strain evidence="10">CECT 8267</strain>
    </source>
</reference>
<dbReference type="InterPro" id="IPR004593">
    <property type="entry name" value="SbcD"/>
</dbReference>
<evidence type="ECO:0000256" key="7">
    <source>
        <dbReference type="RuleBase" id="RU363069"/>
    </source>
</evidence>
<dbReference type="InterPro" id="IPR004843">
    <property type="entry name" value="Calcineurin-like_PHP"/>
</dbReference>
<dbReference type="PANTHER" id="PTHR30337">
    <property type="entry name" value="COMPONENT OF ATP-DEPENDENT DSDNA EXONUCLEASE"/>
    <property type="match status" value="1"/>
</dbReference>
<dbReference type="Gene3D" id="3.60.21.10">
    <property type="match status" value="1"/>
</dbReference>
<dbReference type="Gene3D" id="3.30.160.720">
    <property type="match status" value="1"/>
</dbReference>
<dbReference type="NCBIfam" id="NF008206">
    <property type="entry name" value="PRK10966.1"/>
    <property type="match status" value="1"/>
</dbReference>
<accession>A0ABN8EFJ0</accession>
<keyword evidence="4 7" id="KW-0540">Nuclease</keyword>
<feature type="domain" description="Calcineurin-like phosphoesterase" evidence="8">
    <location>
        <begin position="12"/>
        <end position="110"/>
    </location>
</feature>
<evidence type="ECO:0000313" key="10">
    <source>
        <dbReference type="EMBL" id="CAH0991184.1"/>
    </source>
</evidence>
<gene>
    <name evidence="7 10" type="primary">sbcD</name>
    <name evidence="10" type="ORF">SIN8267_01286</name>
</gene>
<keyword evidence="7" id="KW-0255">Endonuclease</keyword>
<dbReference type="InterPro" id="IPR050535">
    <property type="entry name" value="DNA_Repair-Maintenance_Comp"/>
</dbReference>
<organism evidence="10 11">
    <name type="scientific">Sinobacterium norvegicum</name>
    <dbReference type="NCBI Taxonomy" id="1641715"/>
    <lineage>
        <taxon>Bacteria</taxon>
        <taxon>Pseudomonadati</taxon>
        <taxon>Pseudomonadota</taxon>
        <taxon>Gammaproteobacteria</taxon>
        <taxon>Cellvibrionales</taxon>
        <taxon>Spongiibacteraceae</taxon>
        <taxon>Sinobacterium</taxon>
    </lineage>
</organism>
<dbReference type="InterPro" id="IPR041796">
    <property type="entry name" value="Mre11_N"/>
</dbReference>
<evidence type="ECO:0000256" key="5">
    <source>
        <dbReference type="ARBA" id="ARBA00022801"/>
    </source>
</evidence>
<dbReference type="NCBIfam" id="TIGR00619">
    <property type="entry name" value="sbcd"/>
    <property type="match status" value="1"/>
</dbReference>
<evidence type="ECO:0000313" key="11">
    <source>
        <dbReference type="Proteomes" id="UP000838100"/>
    </source>
</evidence>
<evidence type="ECO:0000256" key="3">
    <source>
        <dbReference type="ARBA" id="ARBA00013365"/>
    </source>
</evidence>